<evidence type="ECO:0000313" key="7">
    <source>
        <dbReference type="EMBL" id="SHK11461.1"/>
    </source>
</evidence>
<dbReference type="Pfam" id="PF00015">
    <property type="entry name" value="MCPsignal"/>
    <property type="match status" value="1"/>
</dbReference>
<evidence type="ECO:0000256" key="1">
    <source>
        <dbReference type="ARBA" id="ARBA00022500"/>
    </source>
</evidence>
<dbReference type="InterPro" id="IPR004090">
    <property type="entry name" value="Chemotax_Me-accpt_rcpt"/>
</dbReference>
<reference evidence="7 8" key="1">
    <citation type="submission" date="2016-11" db="EMBL/GenBank/DDBJ databases">
        <authorList>
            <person name="Jaros S."/>
            <person name="Januszkiewicz K."/>
            <person name="Wedrychowicz H."/>
        </authorList>
    </citation>
    <scope>NUCLEOTIDE SEQUENCE [LARGE SCALE GENOMIC DNA]</scope>
    <source>
        <strain evidence="7 8">DSM 3090</strain>
    </source>
</reference>
<keyword evidence="1" id="KW-0145">Chemotaxis</keyword>
<gene>
    <name evidence="7" type="ORF">SAMN02745248_01806</name>
</gene>
<keyword evidence="3" id="KW-0807">Transducer</keyword>
<dbReference type="GO" id="GO:0004888">
    <property type="term" value="F:transmembrane signaling receptor activity"/>
    <property type="evidence" value="ECO:0007669"/>
    <property type="project" value="InterPro"/>
</dbReference>
<dbReference type="GO" id="GO:0005886">
    <property type="term" value="C:plasma membrane"/>
    <property type="evidence" value="ECO:0007669"/>
    <property type="project" value="TreeGrafter"/>
</dbReference>
<evidence type="ECO:0000256" key="2">
    <source>
        <dbReference type="ARBA" id="ARBA00029447"/>
    </source>
</evidence>
<dbReference type="PROSITE" id="PS50111">
    <property type="entry name" value="CHEMOTAXIS_TRANSDUC_2"/>
    <property type="match status" value="1"/>
</dbReference>
<evidence type="ECO:0000256" key="3">
    <source>
        <dbReference type="PROSITE-ProRule" id="PRU00284"/>
    </source>
</evidence>
<evidence type="ECO:0000259" key="6">
    <source>
        <dbReference type="PROSITE" id="PS50885"/>
    </source>
</evidence>
<dbReference type="InterPro" id="IPR051310">
    <property type="entry name" value="MCP_chemotaxis"/>
</dbReference>
<dbReference type="PROSITE" id="PS50885">
    <property type="entry name" value="HAMP"/>
    <property type="match status" value="1"/>
</dbReference>
<evidence type="ECO:0000259" key="5">
    <source>
        <dbReference type="PROSITE" id="PS50111"/>
    </source>
</evidence>
<organism evidence="7 8">
    <name type="scientific">Hathewaya proteolytica DSM 3090</name>
    <dbReference type="NCBI Taxonomy" id="1121331"/>
    <lineage>
        <taxon>Bacteria</taxon>
        <taxon>Bacillati</taxon>
        <taxon>Bacillota</taxon>
        <taxon>Clostridia</taxon>
        <taxon>Eubacteriales</taxon>
        <taxon>Clostridiaceae</taxon>
        <taxon>Hathewaya</taxon>
    </lineage>
</organism>
<dbReference type="RefSeq" id="WP_072903764.1">
    <property type="nucleotide sequence ID" value="NZ_FRAD01000014.1"/>
</dbReference>
<dbReference type="Proteomes" id="UP000183952">
    <property type="component" value="Unassembled WGS sequence"/>
</dbReference>
<dbReference type="SMART" id="SM00283">
    <property type="entry name" value="MA"/>
    <property type="match status" value="1"/>
</dbReference>
<proteinExistence type="inferred from homology"/>
<dbReference type="InterPro" id="IPR024478">
    <property type="entry name" value="HlyB_4HB_MCP"/>
</dbReference>
<dbReference type="InterPro" id="IPR004089">
    <property type="entry name" value="MCPsignal_dom"/>
</dbReference>
<dbReference type="OrthoDB" id="9814363at2"/>
<dbReference type="EMBL" id="FRAD01000014">
    <property type="protein sequence ID" value="SHK11461.1"/>
    <property type="molecule type" value="Genomic_DNA"/>
</dbReference>
<dbReference type="Pfam" id="PF12729">
    <property type="entry name" value="4HB_MCP_1"/>
    <property type="match status" value="1"/>
</dbReference>
<dbReference type="GO" id="GO:0006935">
    <property type="term" value="P:chemotaxis"/>
    <property type="evidence" value="ECO:0007669"/>
    <property type="project" value="UniProtKB-KW"/>
</dbReference>
<dbReference type="PANTHER" id="PTHR43531">
    <property type="entry name" value="PROTEIN ICFG"/>
    <property type="match status" value="1"/>
</dbReference>
<feature type="transmembrane region" description="Helical" evidence="4">
    <location>
        <begin position="185"/>
        <end position="209"/>
    </location>
</feature>
<keyword evidence="4" id="KW-0812">Transmembrane</keyword>
<dbReference type="AlphaFoldDB" id="A0A1M6PU64"/>
<feature type="domain" description="HAMP" evidence="6">
    <location>
        <begin position="211"/>
        <end position="263"/>
    </location>
</feature>
<dbReference type="PRINTS" id="PR00260">
    <property type="entry name" value="CHEMTRNSDUCR"/>
</dbReference>
<dbReference type="STRING" id="1121331.SAMN02745248_01806"/>
<evidence type="ECO:0000313" key="8">
    <source>
        <dbReference type="Proteomes" id="UP000183952"/>
    </source>
</evidence>
<accession>A0A1M6PU64</accession>
<name>A0A1M6PU64_9CLOT</name>
<keyword evidence="4" id="KW-1133">Transmembrane helix</keyword>
<dbReference type="GO" id="GO:0007165">
    <property type="term" value="P:signal transduction"/>
    <property type="evidence" value="ECO:0007669"/>
    <property type="project" value="UniProtKB-KW"/>
</dbReference>
<feature type="domain" description="Methyl-accepting transducer" evidence="5">
    <location>
        <begin position="315"/>
        <end position="544"/>
    </location>
</feature>
<comment type="similarity">
    <text evidence="2">Belongs to the methyl-accepting chemotaxis (MCP) protein family.</text>
</comment>
<sequence>MNNFFKNLKISKKLNYILGIIFVAFMIAFAYAEVSIYNLHKKAQYFYDVTYKNNTTMEQVSKETAQLNVTIIKALANKEVSICKNDIVESNKYLSNIKEKLSFLEKNSENPKSLDKINKNMEKLYKSVEEILTSVNKDDIDGAKDLYYNSFSPDYGVVDGYVNTFTIQGKKAADEAYQSITNTKIMAYIVLTIFGTVGVIISVIMSIVFKKSICKPLYEISQAVKEMENGNCNVMINYESKDEVGEMAYSLKTTFNFLNRIINDEKYLLQEISNGNFNVQSELREYYKGDFAPLLESVDKITEELSNTMKDILRSSELVLNGSEQISRTSQTLSQGAINQSESIENLNESFDDILKHVNENQDSARDAYELATNTGYDLETEKIKIRELVEAIDHITVASSNIGNVIKTIEAIAKQTNLLALNAAIEAASAGESGRGFAVVADEIRKLAENTSMATKSTEALIENCILASENGKKITEETVEIMEKVTNGSKQSIELMQNIARASEQQAASINQVSVGINEIASVVEDNTATSEESAAASQELNSQAETLFSSISRFKLK</sequence>
<dbReference type="InterPro" id="IPR003660">
    <property type="entry name" value="HAMP_dom"/>
</dbReference>
<dbReference type="Gene3D" id="6.10.340.10">
    <property type="match status" value="1"/>
</dbReference>
<dbReference type="PANTHER" id="PTHR43531:SF11">
    <property type="entry name" value="METHYL-ACCEPTING CHEMOTAXIS PROTEIN 3"/>
    <property type="match status" value="1"/>
</dbReference>
<dbReference type="CDD" id="cd06225">
    <property type="entry name" value="HAMP"/>
    <property type="match status" value="1"/>
</dbReference>
<dbReference type="Gene3D" id="1.10.287.950">
    <property type="entry name" value="Methyl-accepting chemotaxis protein"/>
    <property type="match status" value="1"/>
</dbReference>
<protein>
    <submittedName>
        <fullName evidence="7">Methyl-accepting chemotaxis protein</fullName>
    </submittedName>
</protein>
<keyword evidence="8" id="KW-1185">Reference proteome</keyword>
<evidence type="ECO:0000256" key="4">
    <source>
        <dbReference type="SAM" id="Phobius"/>
    </source>
</evidence>
<dbReference type="SUPFAM" id="SSF58104">
    <property type="entry name" value="Methyl-accepting chemotaxis protein (MCP) signaling domain"/>
    <property type="match status" value="1"/>
</dbReference>
<feature type="transmembrane region" description="Helical" evidence="4">
    <location>
        <begin position="14"/>
        <end position="32"/>
    </location>
</feature>
<keyword evidence="4" id="KW-0472">Membrane</keyword>